<feature type="domain" description="Spore germination GerAC-like C-terminal" evidence="9">
    <location>
        <begin position="273"/>
        <end position="439"/>
    </location>
</feature>
<evidence type="ECO:0000256" key="8">
    <source>
        <dbReference type="SAM" id="MobiDB-lite"/>
    </source>
</evidence>
<dbReference type="PANTHER" id="PTHR35789">
    <property type="entry name" value="SPORE GERMINATION PROTEIN B3"/>
    <property type="match status" value="1"/>
</dbReference>
<name>F6B4S4_DESCC</name>
<accession>F6B4S4</accession>
<evidence type="ECO:0000259" key="10">
    <source>
        <dbReference type="Pfam" id="PF25198"/>
    </source>
</evidence>
<sequence length="450" mass="50995">MEHKAKKYKLYSKTICLIILTALLTGCWGARETNEVALVLAVGVDKVTNDQIEVTVAFANTLAFAAGSGGGGGGGGQVEPFVVTSVRGPSMLDCFKLLNSYIAREINLMHAKSFIFGEELARDGLEEHIRMLSRFREVRGNTYLYVCRGKAKDFLVNNKPKLETSPAKQFDLIERSSRFFGLFPRTDIDDFYFTLKSLHSSPVVSLVGINKKAGGQPQQDQQQGKQGGSNKEGGQQPEQQMNEVKQSVENPLRVPYYAGEVPRTGENKAEFLGSAVFRNDQMVGQLTGDETRTMLLLRGDFDTGIFILPDPKHEDKVVSLRLKQAKKPQIKVSIEQGQVKIKETIFLEGEFLSIPSGENYESPENKRFLEQNFDREMEKLATELIAKTREQDWGDIFRYDRFYRKELSSWKEWESLNWKDIYDQADITVTCKSNIRRPGLLRKTEPYPEE</sequence>
<dbReference type="InterPro" id="IPR008844">
    <property type="entry name" value="Spore_GerAC-like"/>
</dbReference>
<keyword evidence="12" id="KW-1185">Reference proteome</keyword>
<dbReference type="EMBL" id="CP002736">
    <property type="protein sequence ID" value="AEF94186.1"/>
    <property type="molecule type" value="Genomic_DNA"/>
</dbReference>
<evidence type="ECO:0000256" key="5">
    <source>
        <dbReference type="ARBA" id="ARBA00023136"/>
    </source>
</evidence>
<dbReference type="Pfam" id="PF25198">
    <property type="entry name" value="Spore_GerAC_N"/>
    <property type="match status" value="1"/>
</dbReference>
<feature type="region of interest" description="Disordered" evidence="8">
    <location>
        <begin position="212"/>
        <end position="244"/>
    </location>
</feature>
<dbReference type="GO" id="GO:0016020">
    <property type="term" value="C:membrane"/>
    <property type="evidence" value="ECO:0007669"/>
    <property type="project" value="UniProtKB-SubCell"/>
</dbReference>
<keyword evidence="6" id="KW-0564">Palmitate</keyword>
<dbReference type="STRING" id="868595.Desca_1327"/>
<evidence type="ECO:0000256" key="1">
    <source>
        <dbReference type="ARBA" id="ARBA00004635"/>
    </source>
</evidence>
<keyword evidence="5" id="KW-0472">Membrane</keyword>
<evidence type="ECO:0000256" key="2">
    <source>
        <dbReference type="ARBA" id="ARBA00007886"/>
    </source>
</evidence>
<dbReference type="Gene3D" id="3.30.300.210">
    <property type="entry name" value="Nutrient germinant receptor protein C, domain 3"/>
    <property type="match status" value="1"/>
</dbReference>
<dbReference type="InterPro" id="IPR057336">
    <property type="entry name" value="GerAC_N"/>
</dbReference>
<evidence type="ECO:0000313" key="11">
    <source>
        <dbReference type="EMBL" id="AEF94186.1"/>
    </source>
</evidence>
<dbReference type="GO" id="GO:0009847">
    <property type="term" value="P:spore germination"/>
    <property type="evidence" value="ECO:0007669"/>
    <property type="project" value="InterPro"/>
</dbReference>
<dbReference type="AlphaFoldDB" id="F6B4S4"/>
<dbReference type="Proteomes" id="UP000009226">
    <property type="component" value="Chromosome"/>
</dbReference>
<comment type="subcellular location">
    <subcellularLocation>
        <location evidence="1">Membrane</location>
        <topology evidence="1">Lipid-anchor</topology>
    </subcellularLocation>
</comment>
<evidence type="ECO:0000256" key="7">
    <source>
        <dbReference type="ARBA" id="ARBA00023288"/>
    </source>
</evidence>
<organism evidence="11 12">
    <name type="scientific">Desulfotomaculum nigrificans (strain DSM 14880 / VKM B-2319 / CO-1-SRB)</name>
    <name type="common">Desulfotomaculum carboxydivorans</name>
    <dbReference type="NCBI Taxonomy" id="868595"/>
    <lineage>
        <taxon>Bacteria</taxon>
        <taxon>Bacillati</taxon>
        <taxon>Bacillota</taxon>
        <taxon>Clostridia</taxon>
        <taxon>Eubacteriales</taxon>
        <taxon>Desulfotomaculaceae</taxon>
        <taxon>Desulfotomaculum</taxon>
    </lineage>
</organism>
<dbReference type="RefSeq" id="WP_013810118.1">
    <property type="nucleotide sequence ID" value="NC_015565.1"/>
</dbReference>
<evidence type="ECO:0000313" key="12">
    <source>
        <dbReference type="Proteomes" id="UP000009226"/>
    </source>
</evidence>
<keyword evidence="7" id="KW-0449">Lipoprotein</keyword>
<dbReference type="InterPro" id="IPR046953">
    <property type="entry name" value="Spore_GerAC-like_C"/>
</dbReference>
<keyword evidence="4" id="KW-0732">Signal</keyword>
<dbReference type="eggNOG" id="ENOG502Z849">
    <property type="taxonomic scope" value="Bacteria"/>
</dbReference>
<dbReference type="Pfam" id="PF05504">
    <property type="entry name" value="Spore_GerAC"/>
    <property type="match status" value="1"/>
</dbReference>
<proteinExistence type="inferred from homology"/>
<evidence type="ECO:0000256" key="4">
    <source>
        <dbReference type="ARBA" id="ARBA00022729"/>
    </source>
</evidence>
<dbReference type="PANTHER" id="PTHR35789:SF1">
    <property type="entry name" value="SPORE GERMINATION PROTEIN B3"/>
    <property type="match status" value="1"/>
</dbReference>
<protein>
    <submittedName>
        <fullName evidence="11">Germination protein, Ger(X)C family</fullName>
    </submittedName>
</protein>
<gene>
    <name evidence="11" type="ordered locus">Desca_1327</name>
</gene>
<feature type="domain" description="Spore germination protein N-terminal" evidence="10">
    <location>
        <begin position="30"/>
        <end position="207"/>
    </location>
</feature>
<dbReference type="KEGG" id="dca:Desca_1327"/>
<evidence type="ECO:0000259" key="9">
    <source>
        <dbReference type="Pfam" id="PF05504"/>
    </source>
</evidence>
<dbReference type="NCBIfam" id="TIGR02887">
    <property type="entry name" value="spore_ger_x_C"/>
    <property type="match status" value="1"/>
</dbReference>
<dbReference type="PROSITE" id="PS51257">
    <property type="entry name" value="PROKAR_LIPOPROTEIN"/>
    <property type="match status" value="1"/>
</dbReference>
<dbReference type="InterPro" id="IPR038501">
    <property type="entry name" value="Spore_GerAC_C_sf"/>
</dbReference>
<keyword evidence="3" id="KW-0309">Germination</keyword>
<comment type="similarity">
    <text evidence="2">Belongs to the GerABKC lipoprotein family.</text>
</comment>
<feature type="compositionally biased region" description="Low complexity" evidence="8">
    <location>
        <begin position="212"/>
        <end position="224"/>
    </location>
</feature>
<evidence type="ECO:0000256" key="3">
    <source>
        <dbReference type="ARBA" id="ARBA00022544"/>
    </source>
</evidence>
<evidence type="ECO:0000256" key="6">
    <source>
        <dbReference type="ARBA" id="ARBA00023139"/>
    </source>
</evidence>
<dbReference type="HOGENOM" id="CLU_051140_0_2_9"/>
<reference evidence="11 12" key="1">
    <citation type="submission" date="2011-05" db="EMBL/GenBank/DDBJ databases">
        <title>Complete sequence of Desulfotomaculum carboxydivorans CO-1-SRB.</title>
        <authorList>
            <consortium name="US DOE Joint Genome Institute"/>
            <person name="Lucas S."/>
            <person name="Han J."/>
            <person name="Lapidus A."/>
            <person name="Cheng J.-F."/>
            <person name="Goodwin L."/>
            <person name="Pitluck S."/>
            <person name="Peters L."/>
            <person name="Mikhailova N."/>
            <person name="Lu M."/>
            <person name="Han C."/>
            <person name="Tapia R."/>
            <person name="Land M."/>
            <person name="Hauser L."/>
            <person name="Kyrpides N."/>
            <person name="Ivanova N."/>
            <person name="Pagani I."/>
            <person name="Stams A."/>
            <person name="Plugge C."/>
            <person name="Muyzer G."/>
            <person name="Kuever J."/>
            <person name="Parshina S."/>
            <person name="Ivanova A."/>
            <person name="Nazina T."/>
            <person name="Woyke T."/>
        </authorList>
    </citation>
    <scope>NUCLEOTIDE SEQUENCE [LARGE SCALE GENOMIC DNA]</scope>
    <source>
        <strain evidence="12">DSM 14880 / VKM B-2319 / CO-1-SRB</strain>
    </source>
</reference>